<dbReference type="EMBL" id="HBFR01027376">
    <property type="protein sequence ID" value="CAD8892572.1"/>
    <property type="molecule type" value="Transcribed_RNA"/>
</dbReference>
<dbReference type="GO" id="GO:0006730">
    <property type="term" value="P:one-carbon metabolic process"/>
    <property type="evidence" value="ECO:0007669"/>
    <property type="project" value="UniProtKB-KW"/>
</dbReference>
<sequence length="349" mass="38699">MISRSIRRGTATAIKSVSSGISFRNISSGSLLLRCADSLGIVSTVSDVVTGNGWNVTSADVHVERTKLNPVATGSLDGADTFLCRFSFAREDNVSPKEVELFEKSLCSSVSSLRECRSDLLFDSGRHVSLSCGRSPSIVRHFGKCRVGLLLSKREHCLTHLLDRARWGDLDIDVSYVISNAYRPPSHPIRRYLDDANIPYHYVSTSEDSGEGSWEKEVRDIVARSPTVDVLVLARFMRVLSPSFLKWRPLDSIVNIHHGLLPSFKGANPYRQAYNEGVKLVGATAHFVTEDLDEGPILEQAVDVTTHGDTIRDIRIRSEALECGALERALRFVTENRVAVVGRRTVIFR</sequence>
<accession>A0A7S1BMS6</accession>
<dbReference type="Gene3D" id="3.30.70.260">
    <property type="match status" value="1"/>
</dbReference>
<evidence type="ECO:0000256" key="1">
    <source>
        <dbReference type="ARBA" id="ARBA00022563"/>
    </source>
</evidence>
<evidence type="ECO:0000259" key="3">
    <source>
        <dbReference type="Pfam" id="PF00551"/>
    </source>
</evidence>
<name>A0A7S1BMS6_9STRA</name>
<keyword evidence="2" id="KW-0378">Hydrolase</keyword>
<dbReference type="GO" id="GO:0006189">
    <property type="term" value="P:'de novo' IMP biosynthetic process"/>
    <property type="evidence" value="ECO:0007669"/>
    <property type="project" value="InterPro"/>
</dbReference>
<dbReference type="InterPro" id="IPR004810">
    <property type="entry name" value="PurU"/>
</dbReference>
<evidence type="ECO:0000313" key="4">
    <source>
        <dbReference type="EMBL" id="CAD8892572.1"/>
    </source>
</evidence>
<dbReference type="Pfam" id="PF00551">
    <property type="entry name" value="Formyl_trans_N"/>
    <property type="match status" value="1"/>
</dbReference>
<dbReference type="GO" id="GO:0008864">
    <property type="term" value="F:formyltetrahydrofolate deformylase activity"/>
    <property type="evidence" value="ECO:0007669"/>
    <property type="project" value="InterPro"/>
</dbReference>
<feature type="domain" description="Formyl transferase N-terminal" evidence="3">
    <location>
        <begin position="147"/>
        <end position="329"/>
    </location>
</feature>
<dbReference type="SUPFAM" id="SSF53328">
    <property type="entry name" value="Formyltransferase"/>
    <property type="match status" value="1"/>
</dbReference>
<keyword evidence="1" id="KW-0554">One-carbon metabolism</keyword>
<reference evidence="4" key="1">
    <citation type="submission" date="2021-01" db="EMBL/GenBank/DDBJ databases">
        <authorList>
            <person name="Corre E."/>
            <person name="Pelletier E."/>
            <person name="Niang G."/>
            <person name="Scheremetjew M."/>
            <person name="Finn R."/>
            <person name="Kale V."/>
            <person name="Holt S."/>
            <person name="Cochrane G."/>
            <person name="Meng A."/>
            <person name="Brown T."/>
            <person name="Cohen L."/>
        </authorList>
    </citation>
    <scope>NUCLEOTIDE SEQUENCE</scope>
    <source>
        <strain evidence="4">308</strain>
    </source>
</reference>
<proteinExistence type="predicted"/>
<dbReference type="PANTHER" id="PTHR42706">
    <property type="entry name" value="FORMYLTETRAHYDROFOLATE DEFORMYLASE"/>
    <property type="match status" value="1"/>
</dbReference>
<dbReference type="Gene3D" id="3.40.50.170">
    <property type="entry name" value="Formyl transferase, N-terminal domain"/>
    <property type="match status" value="1"/>
</dbReference>
<organism evidence="4">
    <name type="scientific">Corethron hystrix</name>
    <dbReference type="NCBI Taxonomy" id="216773"/>
    <lineage>
        <taxon>Eukaryota</taxon>
        <taxon>Sar</taxon>
        <taxon>Stramenopiles</taxon>
        <taxon>Ochrophyta</taxon>
        <taxon>Bacillariophyta</taxon>
        <taxon>Coscinodiscophyceae</taxon>
        <taxon>Corethrophycidae</taxon>
        <taxon>Corethrales</taxon>
        <taxon>Corethraceae</taxon>
        <taxon>Corethron</taxon>
    </lineage>
</organism>
<dbReference type="InterPro" id="IPR036477">
    <property type="entry name" value="Formyl_transf_N_sf"/>
</dbReference>
<protein>
    <recommendedName>
        <fullName evidence="3">Formyl transferase N-terminal domain-containing protein</fullName>
    </recommendedName>
</protein>
<dbReference type="InterPro" id="IPR002376">
    <property type="entry name" value="Formyl_transf_N"/>
</dbReference>
<evidence type="ECO:0000256" key="2">
    <source>
        <dbReference type="ARBA" id="ARBA00022801"/>
    </source>
</evidence>
<gene>
    <name evidence="4" type="ORF">CHYS00102_LOCUS19780</name>
</gene>
<dbReference type="PANTHER" id="PTHR42706:SF1">
    <property type="entry name" value="FORMYLTETRAHYDROFOLATE DEFORMYLASE 2, MITOCHONDRIAL"/>
    <property type="match status" value="1"/>
</dbReference>
<dbReference type="AlphaFoldDB" id="A0A7S1BMS6"/>